<evidence type="ECO:0000256" key="1">
    <source>
        <dbReference type="PROSITE-ProRule" id="PRU00047"/>
    </source>
</evidence>
<evidence type="ECO:0000313" key="3">
    <source>
        <dbReference type="EMBL" id="OOQ81843.1"/>
    </source>
</evidence>
<comment type="caution">
    <text evidence="3">The sequence shown here is derived from an EMBL/GenBank/DDBJ whole genome shotgun (WGS) entry which is preliminary data.</text>
</comment>
<evidence type="ECO:0000313" key="4">
    <source>
        <dbReference type="Proteomes" id="UP000190744"/>
    </source>
</evidence>
<dbReference type="GO" id="GO:0008270">
    <property type="term" value="F:zinc ion binding"/>
    <property type="evidence" value="ECO:0007669"/>
    <property type="project" value="UniProtKB-KW"/>
</dbReference>
<reference evidence="4" key="1">
    <citation type="submission" date="2015-09" db="EMBL/GenBank/DDBJ databases">
        <authorList>
            <person name="Fill T.P."/>
            <person name="Baretta J.F."/>
            <person name="de Almeida L.G."/>
            <person name="Rocha M."/>
            <person name="de Souza D.H."/>
            <person name="Malavazi I."/>
            <person name="Cerdeira L.T."/>
            <person name="Hong H."/>
            <person name="Samborskyy M."/>
            <person name="de Vasconcelos A.T."/>
            <person name="Leadlay P."/>
            <person name="Rodrigues-Filho E."/>
        </authorList>
    </citation>
    <scope>NUCLEOTIDE SEQUENCE [LARGE SCALE GENOMIC DNA]</scope>
    <source>
        <strain evidence="4">LaBioMMi 136</strain>
    </source>
</reference>
<feature type="domain" description="CCHC-type" evidence="2">
    <location>
        <begin position="244"/>
        <end position="259"/>
    </location>
</feature>
<dbReference type="InterPro" id="IPR036875">
    <property type="entry name" value="Znf_CCHC_sf"/>
</dbReference>
<dbReference type="Pfam" id="PF00098">
    <property type="entry name" value="zf-CCHC"/>
    <property type="match status" value="6"/>
</dbReference>
<proteinExistence type="predicted"/>
<dbReference type="InterPro" id="IPR051714">
    <property type="entry name" value="Znf_CCHC_NABP"/>
</dbReference>
<feature type="domain" description="CCHC-type" evidence="2">
    <location>
        <begin position="298"/>
        <end position="312"/>
    </location>
</feature>
<feature type="domain" description="CCHC-type" evidence="2">
    <location>
        <begin position="189"/>
        <end position="204"/>
    </location>
</feature>
<dbReference type="Proteomes" id="UP000190744">
    <property type="component" value="Unassembled WGS sequence"/>
</dbReference>
<dbReference type="GO" id="GO:0003676">
    <property type="term" value="F:nucleic acid binding"/>
    <property type="evidence" value="ECO:0007669"/>
    <property type="project" value="InterPro"/>
</dbReference>
<gene>
    <name evidence="3" type="ORF">PEBR_41389</name>
</gene>
<keyword evidence="1" id="KW-0479">Metal-binding</keyword>
<dbReference type="Gene3D" id="4.10.60.10">
    <property type="entry name" value="Zinc finger, CCHC-type"/>
    <property type="match status" value="4"/>
</dbReference>
<accession>A0A1S9R8K9</accession>
<sequence length="337" mass="36507">MPIGQGAYHTPFCQEQYLEEALHGLEQDLKRVSMVVDVKDAARRGNQLVNPGRESCLTSEGEIFPPWLFPPPRTTNFLACSTPASDQKKPPLISSLLIQLSHTPLFRPKRHIYPPNLTKWIPVLVLATTVRSSFLEPMLKLAYDTHTGSRLKGRSFRSPLDAVDTVPAVNFVSNCTFAKDCPKKGTPTCYNCGGEGHVNRECPEPPKERTCYRCGQTGHLSRECPQGGSGGASYGGASGGGQECYKCGQVGHIARNCSQGGGNYGSGGYQSYGSGRPQTCYSCGGFGHMARDCTQGQKCYNCGEVGHVSRDCSTEARGERVCYKCKQPGHVQAACPN</sequence>
<dbReference type="PANTHER" id="PTHR23002">
    <property type="entry name" value="ZINC FINGER CCHC DOMAIN CONTAINING PROTEIN"/>
    <property type="match status" value="1"/>
</dbReference>
<dbReference type="EMBL" id="LJBN01000237">
    <property type="protein sequence ID" value="OOQ81843.1"/>
    <property type="molecule type" value="Genomic_DNA"/>
</dbReference>
<protein>
    <recommendedName>
        <fullName evidence="2">CCHC-type domain-containing protein</fullName>
    </recommendedName>
</protein>
<organism evidence="3 4">
    <name type="scientific">Penicillium brasilianum</name>
    <dbReference type="NCBI Taxonomy" id="104259"/>
    <lineage>
        <taxon>Eukaryota</taxon>
        <taxon>Fungi</taxon>
        <taxon>Dikarya</taxon>
        <taxon>Ascomycota</taxon>
        <taxon>Pezizomycotina</taxon>
        <taxon>Eurotiomycetes</taxon>
        <taxon>Eurotiomycetidae</taxon>
        <taxon>Eurotiales</taxon>
        <taxon>Aspergillaceae</taxon>
        <taxon>Penicillium</taxon>
    </lineage>
</organism>
<keyword evidence="1" id="KW-0862">Zinc</keyword>
<feature type="domain" description="CCHC-type" evidence="2">
    <location>
        <begin position="211"/>
        <end position="226"/>
    </location>
</feature>
<feature type="domain" description="CCHC-type" evidence="2">
    <location>
        <begin position="280"/>
        <end position="295"/>
    </location>
</feature>
<dbReference type="InterPro" id="IPR001878">
    <property type="entry name" value="Znf_CCHC"/>
</dbReference>
<dbReference type="FunFam" id="4.10.60.10:FF:000023">
    <property type="entry name" value="Cellular nucleic acid-binding protein homolog"/>
    <property type="match status" value="1"/>
</dbReference>
<feature type="domain" description="CCHC-type" evidence="2">
    <location>
        <begin position="322"/>
        <end position="337"/>
    </location>
</feature>
<dbReference type="SUPFAM" id="SSF57756">
    <property type="entry name" value="Retrovirus zinc finger-like domains"/>
    <property type="match status" value="4"/>
</dbReference>
<name>A0A1S9R8K9_PENBI</name>
<evidence type="ECO:0000259" key="2">
    <source>
        <dbReference type="PROSITE" id="PS50158"/>
    </source>
</evidence>
<dbReference type="SMART" id="SM00343">
    <property type="entry name" value="ZnF_C2HC"/>
    <property type="match status" value="6"/>
</dbReference>
<dbReference type="AlphaFoldDB" id="A0A1S9R8K9"/>
<dbReference type="PROSITE" id="PS50158">
    <property type="entry name" value="ZF_CCHC"/>
    <property type="match status" value="6"/>
</dbReference>
<keyword evidence="1" id="KW-0863">Zinc-finger</keyword>